<evidence type="ECO:0000313" key="2">
    <source>
        <dbReference type="Proteomes" id="UP000007127"/>
    </source>
</evidence>
<proteinExistence type="predicted"/>
<dbReference type="KEGG" id="txi:TH3_09445"/>
<dbReference type="EMBL" id="CP004388">
    <property type="protein sequence ID" value="AJD52005.1"/>
    <property type="molecule type" value="Genomic_DNA"/>
</dbReference>
<dbReference type="Proteomes" id="UP000007127">
    <property type="component" value="Chromosome"/>
</dbReference>
<name>A0AB72UCU3_9PROT</name>
<organism evidence="1 2">
    <name type="scientific">Thalassospira xiamenensis M-5 = DSM 17429</name>
    <dbReference type="NCBI Taxonomy" id="1123366"/>
    <lineage>
        <taxon>Bacteria</taxon>
        <taxon>Pseudomonadati</taxon>
        <taxon>Pseudomonadota</taxon>
        <taxon>Alphaproteobacteria</taxon>
        <taxon>Rhodospirillales</taxon>
        <taxon>Thalassospiraceae</taxon>
        <taxon>Thalassospira</taxon>
    </lineage>
</organism>
<accession>A0AB72UCU3</accession>
<evidence type="ECO:0008006" key="3">
    <source>
        <dbReference type="Google" id="ProtNLM"/>
    </source>
</evidence>
<reference evidence="1 2" key="1">
    <citation type="journal article" date="2012" name="J. Bacteriol.">
        <title>Genome sequence of Thalassospira xiamenensis type strain M-5.</title>
        <authorList>
            <person name="Lai Q."/>
            <person name="Shao Z."/>
        </authorList>
    </citation>
    <scope>NUCLEOTIDE SEQUENCE [LARGE SCALE GENOMIC DNA]</scope>
    <source>
        <strain evidence="1 2">M-5</strain>
    </source>
</reference>
<protein>
    <recommendedName>
        <fullName evidence="3">Transposase</fullName>
    </recommendedName>
</protein>
<evidence type="ECO:0000313" key="1">
    <source>
        <dbReference type="EMBL" id="AJD52005.1"/>
    </source>
</evidence>
<sequence>MSLKHGAYSQGRVKFLTGGNPDFREARERLPKQFGRVSRSGEIPEPTVTVRMGEDKAWRITGEPVVVSL</sequence>
<gene>
    <name evidence="1" type="ORF">TH3_09445</name>
</gene>
<dbReference type="AlphaFoldDB" id="A0AB72UCU3"/>